<gene>
    <name evidence="1" type="ORF">MNB_SUP05-4-996</name>
</gene>
<name>A0A1W1D9M1_9ZZZZ</name>
<protein>
    <submittedName>
        <fullName evidence="1">Uncharacterized protein</fullName>
    </submittedName>
</protein>
<dbReference type="EMBL" id="FPHR01000018">
    <property type="protein sequence ID" value="SFV77210.1"/>
    <property type="molecule type" value="Genomic_DNA"/>
</dbReference>
<reference evidence="1" key="1">
    <citation type="submission" date="2016-10" db="EMBL/GenBank/DDBJ databases">
        <authorList>
            <person name="de Groot N.N."/>
        </authorList>
    </citation>
    <scope>NUCLEOTIDE SEQUENCE</scope>
</reference>
<dbReference type="AlphaFoldDB" id="A0A1W1D9M1"/>
<sequence>MVSLIKYSPKTKVIVLANKKEIKHIDVLAAVDYPLHGVLQLPTSLAQMKALIEIL</sequence>
<evidence type="ECO:0000313" key="1">
    <source>
        <dbReference type="EMBL" id="SFV77210.1"/>
    </source>
</evidence>
<accession>A0A1W1D9M1</accession>
<organism evidence="1">
    <name type="scientific">hydrothermal vent metagenome</name>
    <dbReference type="NCBI Taxonomy" id="652676"/>
    <lineage>
        <taxon>unclassified sequences</taxon>
        <taxon>metagenomes</taxon>
        <taxon>ecological metagenomes</taxon>
    </lineage>
</organism>
<proteinExistence type="predicted"/>